<keyword evidence="7" id="KW-0067">ATP-binding</keyword>
<dbReference type="GO" id="GO:0005737">
    <property type="term" value="C:cytoplasm"/>
    <property type="evidence" value="ECO:0007669"/>
    <property type="project" value="UniProtKB-ARBA"/>
</dbReference>
<evidence type="ECO:0000256" key="2">
    <source>
        <dbReference type="ARBA" id="ARBA00007726"/>
    </source>
</evidence>
<dbReference type="InterPro" id="IPR014893">
    <property type="entry name" value="Ku_PK_bind"/>
</dbReference>
<evidence type="ECO:0000256" key="7">
    <source>
        <dbReference type="ARBA" id="ARBA00022840"/>
    </source>
</evidence>
<evidence type="ECO:0000256" key="8">
    <source>
        <dbReference type="ARBA" id="ARBA00022843"/>
    </source>
</evidence>
<keyword evidence="11" id="KW-0234">DNA repair</keyword>
<evidence type="ECO:0000256" key="19">
    <source>
        <dbReference type="ARBA" id="ARBA00083457"/>
    </source>
</evidence>
<dbReference type="InterPro" id="IPR006164">
    <property type="entry name" value="DNA_bd_Ku70/Ku80"/>
</dbReference>
<dbReference type="SUPFAM" id="SSF53300">
    <property type="entry name" value="vWA-like"/>
    <property type="match status" value="1"/>
</dbReference>
<evidence type="ECO:0000256" key="15">
    <source>
        <dbReference type="ARBA" id="ARBA00078350"/>
    </source>
</evidence>
<comment type="similarity">
    <text evidence="2">Belongs to the ku80 family.</text>
</comment>
<comment type="caution">
    <text evidence="22">The sequence shown here is derived from an EMBL/GenBank/DDBJ whole genome shotgun (WGS) entry which is preliminary data.</text>
</comment>
<evidence type="ECO:0000256" key="4">
    <source>
        <dbReference type="ARBA" id="ARBA00022763"/>
    </source>
</evidence>
<keyword evidence="5" id="KW-0378">Hydrolase</keyword>
<evidence type="ECO:0000313" key="22">
    <source>
        <dbReference type="EMBL" id="MXQ79236.1"/>
    </source>
</evidence>
<dbReference type="Gene3D" id="2.40.290.10">
    <property type="match status" value="1"/>
</dbReference>
<dbReference type="InterPro" id="IPR036494">
    <property type="entry name" value="Ku_C_sf"/>
</dbReference>
<dbReference type="GO" id="GO:0006310">
    <property type="term" value="P:DNA recombination"/>
    <property type="evidence" value="ECO:0007669"/>
    <property type="project" value="UniProtKB-KW"/>
</dbReference>
<evidence type="ECO:0000256" key="9">
    <source>
        <dbReference type="ARBA" id="ARBA00023125"/>
    </source>
</evidence>
<accession>A0A6B0QRX6</accession>
<name>A0A6B0QRX6_9CETA</name>
<reference evidence="22" key="1">
    <citation type="submission" date="2019-10" db="EMBL/GenBank/DDBJ databases">
        <title>The sequence and de novo assembly of the wild yak genome.</title>
        <authorList>
            <person name="Liu Y."/>
        </authorList>
    </citation>
    <scope>NUCLEOTIDE SEQUENCE [LARGE SCALE GENOMIC DNA]</scope>
    <source>
        <strain evidence="22">WY2019</strain>
    </source>
</reference>
<dbReference type="EMBL" id="VBQZ03000001">
    <property type="protein sequence ID" value="MXQ79236.1"/>
    <property type="molecule type" value="Genomic_DNA"/>
</dbReference>
<dbReference type="InterPro" id="IPR036465">
    <property type="entry name" value="vWFA_dom_sf"/>
</dbReference>
<evidence type="ECO:0000256" key="12">
    <source>
        <dbReference type="ARBA" id="ARBA00023242"/>
    </source>
</evidence>
<dbReference type="GO" id="GO:0006303">
    <property type="term" value="P:double-strand break repair via nonhomologous end joining"/>
    <property type="evidence" value="ECO:0007669"/>
    <property type="project" value="InterPro"/>
</dbReference>
<dbReference type="Gene3D" id="3.40.50.410">
    <property type="entry name" value="von Willebrand factor, type A domain"/>
    <property type="match status" value="1"/>
</dbReference>
<gene>
    <name evidence="22" type="ORF">E5288_WYG000431</name>
</gene>
<dbReference type="GO" id="GO:0043564">
    <property type="term" value="C:Ku70:Ku80 complex"/>
    <property type="evidence" value="ECO:0007669"/>
    <property type="project" value="InterPro"/>
</dbReference>
<dbReference type="AlphaFoldDB" id="A0A6B0QRX6"/>
<dbReference type="GO" id="GO:0003684">
    <property type="term" value="F:damaged DNA binding"/>
    <property type="evidence" value="ECO:0007669"/>
    <property type="project" value="InterPro"/>
</dbReference>
<organism evidence="22 23">
    <name type="scientific">Bos mutus</name>
    <name type="common">wild yak</name>
    <dbReference type="NCBI Taxonomy" id="72004"/>
    <lineage>
        <taxon>Eukaryota</taxon>
        <taxon>Metazoa</taxon>
        <taxon>Chordata</taxon>
        <taxon>Craniata</taxon>
        <taxon>Vertebrata</taxon>
        <taxon>Euteleostomi</taxon>
        <taxon>Mammalia</taxon>
        <taxon>Eutheria</taxon>
        <taxon>Laurasiatheria</taxon>
        <taxon>Artiodactyla</taxon>
        <taxon>Ruminantia</taxon>
        <taxon>Pecora</taxon>
        <taxon>Bovidae</taxon>
        <taxon>Bovinae</taxon>
        <taxon>Bos</taxon>
    </lineage>
</organism>
<keyword evidence="23" id="KW-1185">Reference proteome</keyword>
<protein>
    <recommendedName>
        <fullName evidence="13">X-ray repair cross-complementing protein 5</fullName>
    </recommendedName>
    <alternativeName>
        <fullName evidence="19">ATP-dependent DNA helicase 2 subunit 2</fullName>
    </alternativeName>
    <alternativeName>
        <fullName evidence="17">ATP-dependent DNA helicase II 80 kDa subunit</fullName>
    </alternativeName>
    <alternativeName>
        <fullName evidence="14">CTC box-binding factor 85 kDa subunit</fullName>
    </alternativeName>
    <alternativeName>
        <fullName evidence="16">DNA repair protein XRCC5</fullName>
    </alternativeName>
    <alternativeName>
        <fullName evidence="15">Ku80</fullName>
    </alternativeName>
    <alternativeName>
        <fullName evidence="18">Nuclear factor IV</fullName>
    </alternativeName>
</protein>
<dbReference type="Pfam" id="PF02735">
    <property type="entry name" value="Ku"/>
    <property type="match status" value="1"/>
</dbReference>
<evidence type="ECO:0000259" key="21">
    <source>
        <dbReference type="SMART" id="SM00559"/>
    </source>
</evidence>
<keyword evidence="4" id="KW-0227">DNA damage</keyword>
<dbReference type="FunFam" id="3.40.50.410:FF:000055">
    <property type="entry name" value="X-ray repair cross-complementing protein 5"/>
    <property type="match status" value="1"/>
</dbReference>
<evidence type="ECO:0000256" key="11">
    <source>
        <dbReference type="ARBA" id="ARBA00023204"/>
    </source>
</evidence>
<keyword evidence="6" id="KW-0347">Helicase</keyword>
<dbReference type="Pfam" id="PF03730">
    <property type="entry name" value="Ku_C"/>
    <property type="match status" value="1"/>
</dbReference>
<feature type="compositionally biased region" description="Basic and acidic residues" evidence="20">
    <location>
        <begin position="229"/>
        <end position="241"/>
    </location>
</feature>
<dbReference type="FunFam" id="2.40.290.10:FF:000005">
    <property type="entry name" value="X-ray repair cross-complementing protein 5"/>
    <property type="match status" value="1"/>
</dbReference>
<sequence length="1124" mass="126875">MARSWDKSFRAYFIATGPHSVPIPLRPLLGCFRICSPWVYAQAQAKGAAAAWSMLLSWQAAVVLCMDVGLAMSNSFPDEESPFELAKKVMTMFVQRQVFAENKDEVALVLFGTDGTENALAAGDQYQNITVHRHLMRPDFDLLEDIESKIQPGSQQADLLDALIVCMDLIQEETLGKKFEKRHIEVFTDLSSPFSRDQLDIIIHNLKKSGISLQFFLPFPIGKQGGTGDRGDGSLLSDHHGPSFPPKGITKQQKEGVQMVKKVMMSLEGEDGLEEIYSFSEALRQLCVFKKTERRSMPWSCQLTIGSNLSIKIVAYKSITQEKVKKCWTVVDARTLKKEAIQKETVYCLNDDDETEVSKEDTIQGFRYGSDIIPFSKVDEEQMKYKSEGKCFSVLGFCRSSQVHMKYFMGNQVLKVFAAKDDEAAAVALSSLIHALDELDMVAVVRYVYNEKTNPQVGVAFPLIKDAYECLVYIQLPFMEDLRQYMFPSLKNNRKCTPTEAQLSAVDALIDSMSLVQKDEEEGTIEDLFPTSKIPNPQFQRLFQCLLHRALHPQEPLPPIQQHILSMLDPPTEVTAKCQVPLSKIKTLFPLTEVIKKKNQVTGQDIFQDNHEEGPTCKKLKTEEEEAHFSVSSLAEGSVTCVGSVNPAENFRVLVRQKKATFEEASHQLINHIEQFLDTNETLYFMKSMDCIKAFREEAIQFSEEQRFNNFLKALREKVEVKQLNHFWEIVVHDGVTLITKDDAPGSSVTTEEAKKKLEYTRLFIKHSAWQKHFVKEQIWPLLSGTTVMFGHFPKNQLQKFGCIQTLKNNPHSPLKLFQDIDHDSCFPLIYSRNVWILWFFENIAYCREKEHKKSCASTASVFCLLNHRLISSTDHSPVHSQQRAIERSSHLRPCSQQDGLGEGRTFSKRVHSQLCRSRLNKGTSAAQGMKEAAQAHPIPSLTFVFPQAHYLCTGTCGAGGGGTDGGLTNLGGVLNYCALAWGGEGAAEGRRCRVDKLEEWQWRRGLFWLITSLLLDERSFVSGKRAFEMEAGEEKEVWSGSWQGGKPWEQGHRRLGGMSFEVLSCAGCDWALQKVRIGEHIAGPPDGHRYPNPQGEKGYKRDKNELQTLKEQWSSGLVAGGTF</sequence>
<dbReference type="SUPFAM" id="SSF101420">
    <property type="entry name" value="C-terminal domain of Ku80"/>
    <property type="match status" value="1"/>
</dbReference>
<dbReference type="GO" id="GO:0005524">
    <property type="term" value="F:ATP binding"/>
    <property type="evidence" value="ECO:0007669"/>
    <property type="project" value="UniProtKB-KW"/>
</dbReference>
<dbReference type="InterPro" id="IPR024193">
    <property type="entry name" value="Ku80"/>
</dbReference>
<dbReference type="SMART" id="SM00559">
    <property type="entry name" value="Ku78"/>
    <property type="match status" value="1"/>
</dbReference>
<dbReference type="FunFam" id="1.10.1600.10:FF:000002">
    <property type="entry name" value="X-ray repair cross-complementing protein 5"/>
    <property type="match status" value="1"/>
</dbReference>
<dbReference type="CDD" id="cd01458">
    <property type="entry name" value="vWA_ku"/>
    <property type="match status" value="1"/>
</dbReference>
<dbReference type="GO" id="GO:0003678">
    <property type="term" value="F:DNA helicase activity"/>
    <property type="evidence" value="ECO:0007669"/>
    <property type="project" value="InterPro"/>
</dbReference>
<dbReference type="GO" id="GO:0000723">
    <property type="term" value="P:telomere maintenance"/>
    <property type="evidence" value="ECO:0007669"/>
    <property type="project" value="InterPro"/>
</dbReference>
<dbReference type="InterPro" id="IPR005160">
    <property type="entry name" value="Ku_C"/>
</dbReference>
<evidence type="ECO:0000256" key="13">
    <source>
        <dbReference type="ARBA" id="ARBA00071961"/>
    </source>
</evidence>
<evidence type="ECO:0000256" key="20">
    <source>
        <dbReference type="SAM" id="MobiDB-lite"/>
    </source>
</evidence>
<evidence type="ECO:0000256" key="17">
    <source>
        <dbReference type="ARBA" id="ARBA00082843"/>
    </source>
</evidence>
<dbReference type="CDD" id="cd00873">
    <property type="entry name" value="KU80"/>
    <property type="match status" value="1"/>
</dbReference>
<dbReference type="Gene3D" id="1.10.1600.10">
    <property type="match status" value="1"/>
</dbReference>
<evidence type="ECO:0000256" key="14">
    <source>
        <dbReference type="ARBA" id="ARBA00076176"/>
    </source>
</evidence>
<dbReference type="SUPFAM" id="SSF100939">
    <property type="entry name" value="SPOC domain-like"/>
    <property type="match status" value="1"/>
</dbReference>
<dbReference type="FunFam" id="1.25.40.240:FF:000001">
    <property type="entry name" value="X-ray repair cross-complementing protein 5"/>
    <property type="match status" value="1"/>
</dbReference>
<feature type="region of interest" description="Disordered" evidence="20">
    <location>
        <begin position="228"/>
        <end position="251"/>
    </location>
</feature>
<dbReference type="PANTHER" id="PTHR12604:SF4">
    <property type="entry name" value="X-RAY REPAIR CROSS-COMPLEMENTING PROTEIN 5"/>
    <property type="match status" value="1"/>
</dbReference>
<evidence type="ECO:0000256" key="16">
    <source>
        <dbReference type="ARBA" id="ARBA00080462"/>
    </source>
</evidence>
<evidence type="ECO:0000256" key="5">
    <source>
        <dbReference type="ARBA" id="ARBA00022801"/>
    </source>
</evidence>
<feature type="domain" description="Ku" evidence="21">
    <location>
        <begin position="354"/>
        <end position="493"/>
    </location>
</feature>
<evidence type="ECO:0000256" key="3">
    <source>
        <dbReference type="ARBA" id="ARBA00022741"/>
    </source>
</evidence>
<dbReference type="PANTHER" id="PTHR12604">
    <property type="entry name" value="KU AUTOANTIGEN DNA HELICASE"/>
    <property type="match status" value="1"/>
</dbReference>
<proteinExistence type="inferred from homology"/>
<dbReference type="Gene3D" id="1.25.40.240">
    <property type="entry name" value="Ku, C-terminal domain"/>
    <property type="match status" value="1"/>
</dbReference>
<dbReference type="InterPro" id="IPR016194">
    <property type="entry name" value="SPOC-like_C_dom_sf"/>
</dbReference>
<evidence type="ECO:0000256" key="1">
    <source>
        <dbReference type="ARBA" id="ARBA00004123"/>
    </source>
</evidence>
<dbReference type="Pfam" id="PF03731">
    <property type="entry name" value="Ku_N"/>
    <property type="match status" value="1"/>
</dbReference>
<evidence type="ECO:0000256" key="6">
    <source>
        <dbReference type="ARBA" id="ARBA00022806"/>
    </source>
</evidence>
<keyword evidence="3" id="KW-0547">Nucleotide-binding</keyword>
<dbReference type="Pfam" id="PF08785">
    <property type="entry name" value="Ku_PK_bind"/>
    <property type="match status" value="1"/>
</dbReference>
<dbReference type="GO" id="GO:0016787">
    <property type="term" value="F:hydrolase activity"/>
    <property type="evidence" value="ECO:0007669"/>
    <property type="project" value="UniProtKB-KW"/>
</dbReference>
<keyword evidence="10" id="KW-0233">DNA recombination</keyword>
<keyword evidence="12" id="KW-0539">Nucleus</keyword>
<keyword evidence="9" id="KW-0238">DNA-binding</keyword>
<comment type="subcellular location">
    <subcellularLocation>
        <location evidence="1">Nucleus</location>
    </subcellularLocation>
</comment>
<evidence type="ECO:0000256" key="18">
    <source>
        <dbReference type="ARBA" id="ARBA00083193"/>
    </source>
</evidence>
<dbReference type="GO" id="GO:0003690">
    <property type="term" value="F:double-stranded DNA binding"/>
    <property type="evidence" value="ECO:0007669"/>
    <property type="project" value="TreeGrafter"/>
</dbReference>
<evidence type="ECO:0000313" key="23">
    <source>
        <dbReference type="Proteomes" id="UP000322234"/>
    </source>
</evidence>
<keyword evidence="8" id="KW-0832">Ubl conjugation</keyword>
<dbReference type="InterPro" id="IPR005161">
    <property type="entry name" value="Ku_N"/>
</dbReference>
<dbReference type="Proteomes" id="UP000322234">
    <property type="component" value="Unassembled WGS sequence"/>
</dbReference>
<evidence type="ECO:0000256" key="10">
    <source>
        <dbReference type="ARBA" id="ARBA00023172"/>
    </source>
</evidence>
<dbReference type="GO" id="GO:0042162">
    <property type="term" value="F:telomeric DNA binding"/>
    <property type="evidence" value="ECO:0007669"/>
    <property type="project" value="InterPro"/>
</dbReference>